<dbReference type="eggNOG" id="COG2319">
    <property type="taxonomic scope" value="Bacteria"/>
</dbReference>
<gene>
    <name evidence="4" type="ORF">PPSIR1_26553</name>
</gene>
<feature type="repeat" description="WD" evidence="1">
    <location>
        <begin position="831"/>
        <end position="865"/>
    </location>
</feature>
<dbReference type="SUPFAM" id="SSF52540">
    <property type="entry name" value="P-loop containing nucleoside triphosphate hydrolases"/>
    <property type="match status" value="1"/>
</dbReference>
<dbReference type="InterPro" id="IPR015943">
    <property type="entry name" value="WD40/YVTN_repeat-like_dom_sf"/>
</dbReference>
<evidence type="ECO:0000256" key="3">
    <source>
        <dbReference type="SAM" id="Phobius"/>
    </source>
</evidence>
<keyword evidence="3" id="KW-0812">Transmembrane</keyword>
<dbReference type="InterPro" id="IPR001680">
    <property type="entry name" value="WD40_rpt"/>
</dbReference>
<accession>A6GA76</accession>
<name>A6GA76_9BACT</name>
<dbReference type="InterPro" id="IPR027417">
    <property type="entry name" value="P-loop_NTPase"/>
</dbReference>
<dbReference type="Proteomes" id="UP000005801">
    <property type="component" value="Unassembled WGS sequence"/>
</dbReference>
<organism evidence="4 5">
    <name type="scientific">Plesiocystis pacifica SIR-1</name>
    <dbReference type="NCBI Taxonomy" id="391625"/>
    <lineage>
        <taxon>Bacteria</taxon>
        <taxon>Pseudomonadati</taxon>
        <taxon>Myxococcota</taxon>
        <taxon>Polyangia</taxon>
        <taxon>Nannocystales</taxon>
        <taxon>Nannocystaceae</taxon>
        <taxon>Plesiocystis</taxon>
    </lineage>
</organism>
<dbReference type="STRING" id="391625.PPSIR1_26553"/>
<dbReference type="SMART" id="SM00320">
    <property type="entry name" value="WD40"/>
    <property type="match status" value="6"/>
</dbReference>
<protein>
    <submittedName>
        <fullName evidence="4">WD-40 repeat protein</fullName>
    </submittedName>
</protein>
<dbReference type="PROSITE" id="PS50082">
    <property type="entry name" value="WD_REPEATS_2"/>
    <property type="match status" value="3"/>
</dbReference>
<feature type="transmembrane region" description="Helical" evidence="3">
    <location>
        <begin position="430"/>
        <end position="452"/>
    </location>
</feature>
<keyword evidence="3" id="KW-0472">Membrane</keyword>
<keyword evidence="3" id="KW-1133">Transmembrane helix</keyword>
<dbReference type="RefSeq" id="WP_006973618.1">
    <property type="nucleotide sequence ID" value="NZ_ABCS01000050.1"/>
</dbReference>
<dbReference type="PROSITE" id="PS50294">
    <property type="entry name" value="WD_REPEATS_REGION"/>
    <property type="match status" value="2"/>
</dbReference>
<sequence>MAKEHTPKRGRHFYGPGPYVEREADQTLVEALRAGEYALVLAPRGSGKTSLRIRTSELLADAGVSVAAVDLGAIGAENRADAFCASVVIEAGRSLGLAEQAKQAWRASKGPPQMRLRACIREVILEKVDGPVVLFIDELELVRALGPARDDFFAALRAMADARGEAGPWKRLSVCLVGAMTRDELVSDPRRSAFDLPAREIGLRDFSRELLDAFAPTFEPLGADTKAVLDALNDWTSGHPALCQWIAGDLLLREVQKGDEATAVEAVVRESFLQRGPEVDPLLGDTARRLRRDQRDPWRTRVLAVYERVLRGERIDLRGRQLGSDGALIVARLKIAGLVAASAGGKLRVRNKVVERAFDRNWVRKALAGRPVSEALERWESGGRRSAALLRGQDLREAVAWVEGRPDVTPGERDFVLASERARAHRLRRLLFAGSALSLGLAGLLGVSLWQYRASLEAPTARGVVAAGLETKAARASSSGELVDPPKADDLSLVETIAAVDQASRLDLQIQQNELLRGQLEVLTQRLAIEQASRAELLAPDPGRRTEGASLALRALEHWAEDLGEAPAAVTRALTINLPAAGDTIEVDAHGGPIVALAASPTRAVTVALKTVTDNGGGAPLPTTGGAEVRVWELATGRRLASFETPAGELEAVAISPSGLWIAALSRTGSLTVWSLDELATFGPAPVPAPAGVLTGLAPVASLSVDDSGGVSLLRRDGAVDRVDPQAGNASARVRGSALPDELPLSHAAARLPPAGSETTAPASVALLAANTLELWDPPTGRTLASIPAPPFPTGVRELLWRPDGRRVLVWPHAGRSLLEWSIDSGELSQQTEHESAITAARFSPGGLLMATGTQAGAVRLWSTEGALLAEAPAHAAPVSALSFGRGTLVSADRSGGLRIQPLTRHDRPEPQAAQLGPDGAVLTVAVRVAVQANQATATAVPTLWLDGLDRLGLLPPRPLPPGTVRVETDLDARVLALLLEDGRAGLLPLNPELGSAPTPSSEPAPEPELPNFLPFPTAPGEGSSSRVLDLLVNPDGQRIILATEDRRVTLWGADRTPIATLAGHQAPVDRLALSPSGQYLASADRSQVVRVWDPGTAALWATLELDHEAHHLVLNDRFLLLVDDAGEAELWSLETRERVDELSLGQTSHADGAIQRVALSGDGSRLALARGGAVELWRLDTGEAIGRFRVQSPVLSLRFGEGGELLAVDGRGIVARWSTDVGQWLLEACDALPVGTVLPAVCPVDG</sequence>
<feature type="repeat" description="WD" evidence="1">
    <location>
        <begin position="1021"/>
        <end position="1052"/>
    </location>
</feature>
<dbReference type="Gene3D" id="2.130.10.10">
    <property type="entry name" value="YVTN repeat-like/Quinoprotein amine dehydrogenase"/>
    <property type="match status" value="4"/>
</dbReference>
<evidence type="ECO:0000313" key="4">
    <source>
        <dbReference type="EMBL" id="EDM77178.1"/>
    </source>
</evidence>
<dbReference type="Gene3D" id="3.40.50.300">
    <property type="entry name" value="P-loop containing nucleotide triphosphate hydrolases"/>
    <property type="match status" value="1"/>
</dbReference>
<feature type="repeat" description="WD" evidence="1">
    <location>
        <begin position="1062"/>
        <end position="1094"/>
    </location>
</feature>
<comment type="caution">
    <text evidence="4">The sequence shown here is derived from an EMBL/GenBank/DDBJ whole genome shotgun (WGS) entry which is preliminary data.</text>
</comment>
<evidence type="ECO:0000313" key="5">
    <source>
        <dbReference type="Proteomes" id="UP000005801"/>
    </source>
</evidence>
<dbReference type="AlphaFoldDB" id="A6GA76"/>
<evidence type="ECO:0000256" key="2">
    <source>
        <dbReference type="SAM" id="MobiDB-lite"/>
    </source>
</evidence>
<dbReference type="Pfam" id="PF14516">
    <property type="entry name" value="AAA_35"/>
    <property type="match status" value="1"/>
</dbReference>
<reference evidence="4 5" key="1">
    <citation type="submission" date="2007-06" db="EMBL/GenBank/DDBJ databases">
        <authorList>
            <person name="Shimkets L."/>
            <person name="Ferriera S."/>
            <person name="Johnson J."/>
            <person name="Kravitz S."/>
            <person name="Beeson K."/>
            <person name="Sutton G."/>
            <person name="Rogers Y.-H."/>
            <person name="Friedman R."/>
            <person name="Frazier M."/>
            <person name="Venter J.C."/>
        </authorList>
    </citation>
    <scope>NUCLEOTIDE SEQUENCE [LARGE SCALE GENOMIC DNA]</scope>
    <source>
        <strain evidence="4 5">SIR-1</strain>
    </source>
</reference>
<dbReference type="PANTHER" id="PTHR19879">
    <property type="entry name" value="TRANSCRIPTION INITIATION FACTOR TFIID"/>
    <property type="match status" value="1"/>
</dbReference>
<proteinExistence type="predicted"/>
<evidence type="ECO:0000256" key="1">
    <source>
        <dbReference type="PROSITE-ProRule" id="PRU00221"/>
    </source>
</evidence>
<dbReference type="PANTHER" id="PTHR19879:SF9">
    <property type="entry name" value="TRANSCRIPTION INITIATION FACTOR TFIID SUBUNIT 5"/>
    <property type="match status" value="1"/>
</dbReference>
<keyword evidence="1" id="KW-0853">WD repeat</keyword>
<dbReference type="EMBL" id="ABCS01000050">
    <property type="protein sequence ID" value="EDM77178.1"/>
    <property type="molecule type" value="Genomic_DNA"/>
</dbReference>
<dbReference type="InterPro" id="IPR011047">
    <property type="entry name" value="Quinoprotein_ADH-like_sf"/>
</dbReference>
<dbReference type="Pfam" id="PF00400">
    <property type="entry name" value="WD40"/>
    <property type="match status" value="2"/>
</dbReference>
<dbReference type="SUPFAM" id="SSF50998">
    <property type="entry name" value="Quinoprotein alcohol dehydrogenase-like"/>
    <property type="match status" value="1"/>
</dbReference>
<keyword evidence="5" id="KW-1185">Reference proteome</keyword>
<feature type="region of interest" description="Disordered" evidence="2">
    <location>
        <begin position="990"/>
        <end position="1021"/>
    </location>
</feature>
<dbReference type="SUPFAM" id="SSF63829">
    <property type="entry name" value="Calcium-dependent phosphotriesterase"/>
    <property type="match status" value="1"/>
</dbReference>